<evidence type="ECO:0000313" key="10">
    <source>
        <dbReference type="Proteomes" id="UP001152562"/>
    </source>
</evidence>
<evidence type="ECO:0000256" key="4">
    <source>
        <dbReference type="ARBA" id="ARBA00023163"/>
    </source>
</evidence>
<evidence type="ECO:0000256" key="1">
    <source>
        <dbReference type="ARBA" id="ARBA00004123"/>
    </source>
</evidence>
<evidence type="ECO:0000256" key="5">
    <source>
        <dbReference type="ARBA" id="ARBA00023242"/>
    </source>
</evidence>
<comment type="caution">
    <text evidence="6">Lacks conserved residue(s) required for the propagation of feature annotation.</text>
</comment>
<evidence type="ECO:0000256" key="6">
    <source>
        <dbReference type="PROSITE-ProRule" id="PRU00201"/>
    </source>
</evidence>
<dbReference type="PANTHER" id="PTHR11267">
    <property type="entry name" value="T-BOX PROTEIN-RELATED"/>
    <property type="match status" value="1"/>
</dbReference>
<feature type="compositionally biased region" description="Pro residues" evidence="7">
    <location>
        <begin position="569"/>
        <end position="581"/>
    </location>
</feature>
<sequence>MNERKRGQLDRLGRERRANGLLLLRLWLSEHSDHSEVSIKANLRGECVRVASCEIVRLSADDDERTRGVAVADTSPRRKNKARGAAAPPAGARGAGGEPRRAIGRGGRGSRRECIRAGQSALWTLHERARVRPLEPTGTPAVERSPWAPGGAGMRFEGAERRDAVAFHPLLAPRPSDFSVSALLTAGALPPPPYLPAALAAAAALSGPCPLLKPPPPPYAPLPPDDDGVVDDPKVTLEGKDLWEKFHKLGTEMVITKSGRQMFPQMKFRVSGLDAKAKYILLLDIVAADDYRYKFHNRRMFPAYKARVSGLDKKARYILLMDIVAADDSRYKFHNSRWMVAGKADPEMPKRMYIHPDSPSTGEQWMQKVVSFHKLKLTNNISDKHGFELIYSQSQRMLSKLLWPNPSPSAPRDPHSDHLTILNSMHKYQPRFHLVRANDILKLPYSTFRTYVFKETEFIAVTAYQNEKITQLKIDNNPFAKGFRDTGAGKREKNLSVYRRQALLTARSDPRDDDDERPLDVGGPSSPPPPAPTTQHSTSSWFTSSGGGGDSGPEEAGSDSSCSGGPRAQSPPPGPSRPSPAPDVSLGPPIQPPLLPYLYPPSLYPPPFFPPHQMPPGLLFNLHPLLQQYSLPPPPAPNPAPSLSKTHRFAPYALPGLGSAFEQVAPRARSLSSSPARPRVGSPPARAASADPPPDAPTSTTTPNTPPASDLKSIERMVNGLDVETQD</sequence>
<dbReference type="Gene3D" id="2.60.40.820">
    <property type="entry name" value="Transcription factor, T-box"/>
    <property type="match status" value="2"/>
</dbReference>
<feature type="compositionally biased region" description="Low complexity" evidence="7">
    <location>
        <begin position="697"/>
        <end position="710"/>
    </location>
</feature>
<dbReference type="SMART" id="SM00425">
    <property type="entry name" value="TBOX"/>
    <property type="match status" value="1"/>
</dbReference>
<gene>
    <name evidence="9" type="ORF">PIBRA_LOCUS10074</name>
</gene>
<dbReference type="GO" id="GO:0000978">
    <property type="term" value="F:RNA polymerase II cis-regulatory region sequence-specific DNA binding"/>
    <property type="evidence" value="ECO:0007669"/>
    <property type="project" value="InterPro"/>
</dbReference>
<feature type="compositionally biased region" description="Low complexity" evidence="7">
    <location>
        <begin position="533"/>
        <end position="544"/>
    </location>
</feature>
<dbReference type="GO" id="GO:0001708">
    <property type="term" value="P:cell fate specification"/>
    <property type="evidence" value="ECO:0007669"/>
    <property type="project" value="TreeGrafter"/>
</dbReference>
<keyword evidence="3 6" id="KW-0238">DNA-binding</keyword>
<organism evidence="9 10">
    <name type="scientific">Pieris brassicae</name>
    <name type="common">White butterfly</name>
    <name type="synonym">Large white butterfly</name>
    <dbReference type="NCBI Taxonomy" id="7116"/>
    <lineage>
        <taxon>Eukaryota</taxon>
        <taxon>Metazoa</taxon>
        <taxon>Ecdysozoa</taxon>
        <taxon>Arthropoda</taxon>
        <taxon>Hexapoda</taxon>
        <taxon>Insecta</taxon>
        <taxon>Pterygota</taxon>
        <taxon>Neoptera</taxon>
        <taxon>Endopterygota</taxon>
        <taxon>Lepidoptera</taxon>
        <taxon>Glossata</taxon>
        <taxon>Ditrysia</taxon>
        <taxon>Papilionoidea</taxon>
        <taxon>Pieridae</taxon>
        <taxon>Pierinae</taxon>
        <taxon>Pieris</taxon>
    </lineage>
</organism>
<accession>A0A9P0TR57</accession>
<dbReference type="InterPro" id="IPR046360">
    <property type="entry name" value="T-box_DNA-bd"/>
</dbReference>
<comment type="caution">
    <text evidence="9">The sequence shown here is derived from an EMBL/GenBank/DDBJ whole genome shotgun (WGS) entry which is preliminary data.</text>
</comment>
<dbReference type="GO" id="GO:0045893">
    <property type="term" value="P:positive regulation of DNA-templated transcription"/>
    <property type="evidence" value="ECO:0007669"/>
    <property type="project" value="InterPro"/>
</dbReference>
<comment type="subcellular location">
    <subcellularLocation>
        <location evidence="1 6">Nucleus</location>
    </subcellularLocation>
</comment>
<dbReference type="InterPro" id="IPR018186">
    <property type="entry name" value="TF_T-box_CS"/>
</dbReference>
<dbReference type="GO" id="GO:0000785">
    <property type="term" value="C:chromatin"/>
    <property type="evidence" value="ECO:0007669"/>
    <property type="project" value="TreeGrafter"/>
</dbReference>
<dbReference type="AlphaFoldDB" id="A0A9P0TR57"/>
<dbReference type="InterPro" id="IPR036960">
    <property type="entry name" value="T-box_sf"/>
</dbReference>
<feature type="compositionally biased region" description="Low complexity" evidence="7">
    <location>
        <begin position="665"/>
        <end position="690"/>
    </location>
</feature>
<feature type="compositionally biased region" description="Low complexity" evidence="7">
    <location>
        <begin position="83"/>
        <end position="92"/>
    </location>
</feature>
<dbReference type="PROSITE" id="PS01283">
    <property type="entry name" value="TBOX_1"/>
    <property type="match status" value="1"/>
</dbReference>
<evidence type="ECO:0000256" key="2">
    <source>
        <dbReference type="ARBA" id="ARBA00023015"/>
    </source>
</evidence>
<keyword evidence="2" id="KW-0805">Transcription regulation</keyword>
<dbReference type="GO" id="GO:0000981">
    <property type="term" value="F:DNA-binding transcription factor activity, RNA polymerase II-specific"/>
    <property type="evidence" value="ECO:0007669"/>
    <property type="project" value="TreeGrafter"/>
</dbReference>
<dbReference type="PRINTS" id="PR00937">
    <property type="entry name" value="TBOX"/>
</dbReference>
<dbReference type="PROSITE" id="PS01264">
    <property type="entry name" value="TBOX_2"/>
    <property type="match status" value="1"/>
</dbReference>
<feature type="compositionally biased region" description="Pro residues" evidence="7">
    <location>
        <begin position="589"/>
        <end position="614"/>
    </location>
</feature>
<feature type="region of interest" description="Disordered" evidence="7">
    <location>
        <begin position="64"/>
        <end position="110"/>
    </location>
</feature>
<evidence type="ECO:0000259" key="8">
    <source>
        <dbReference type="PROSITE" id="PS50252"/>
    </source>
</evidence>
<dbReference type="Proteomes" id="UP001152562">
    <property type="component" value="Unassembled WGS sequence"/>
</dbReference>
<evidence type="ECO:0000256" key="3">
    <source>
        <dbReference type="ARBA" id="ARBA00023125"/>
    </source>
</evidence>
<feature type="region of interest" description="Disordered" evidence="7">
    <location>
        <begin position="503"/>
        <end position="619"/>
    </location>
</feature>
<keyword evidence="4" id="KW-0804">Transcription</keyword>
<dbReference type="PROSITE" id="PS50252">
    <property type="entry name" value="TBOX_3"/>
    <property type="match status" value="1"/>
</dbReference>
<dbReference type="GO" id="GO:0005634">
    <property type="term" value="C:nucleus"/>
    <property type="evidence" value="ECO:0007669"/>
    <property type="project" value="UniProtKB-SubCell"/>
</dbReference>
<protein>
    <recommendedName>
        <fullName evidence="8">T-box domain-containing protein</fullName>
    </recommendedName>
</protein>
<evidence type="ECO:0000313" key="9">
    <source>
        <dbReference type="EMBL" id="CAH4033839.1"/>
    </source>
</evidence>
<dbReference type="FunFam" id="2.60.40.820:FF:000014">
    <property type="entry name" value="Optomotor-blind protein"/>
    <property type="match status" value="1"/>
</dbReference>
<dbReference type="InterPro" id="IPR008967">
    <property type="entry name" value="p53-like_TF_DNA-bd_sf"/>
</dbReference>
<keyword evidence="10" id="KW-1185">Reference proteome</keyword>
<dbReference type="InterPro" id="IPR001699">
    <property type="entry name" value="TF_T-box"/>
</dbReference>
<dbReference type="Pfam" id="PF00907">
    <property type="entry name" value="T-box"/>
    <property type="match status" value="2"/>
</dbReference>
<keyword evidence="5 6" id="KW-0539">Nucleus</keyword>
<dbReference type="PANTHER" id="PTHR11267:SF181">
    <property type="entry name" value="OPTOMOTOR-BLIND PROTEIN"/>
    <property type="match status" value="1"/>
</dbReference>
<proteinExistence type="predicted"/>
<name>A0A9P0TR57_PIEBR</name>
<feature type="compositionally biased region" description="Low complexity" evidence="7">
    <location>
        <begin position="558"/>
        <end position="568"/>
    </location>
</feature>
<evidence type="ECO:0000256" key="7">
    <source>
        <dbReference type="SAM" id="MobiDB-lite"/>
    </source>
</evidence>
<feature type="domain" description="T-box" evidence="8">
    <location>
        <begin position="237"/>
        <end position="485"/>
    </location>
</feature>
<feature type="region of interest" description="Disordered" evidence="7">
    <location>
        <begin position="664"/>
        <end position="727"/>
    </location>
</feature>
<dbReference type="SUPFAM" id="SSF49417">
    <property type="entry name" value="p53-like transcription factors"/>
    <property type="match status" value="2"/>
</dbReference>
<dbReference type="EMBL" id="CALOZG010000035">
    <property type="protein sequence ID" value="CAH4033839.1"/>
    <property type="molecule type" value="Genomic_DNA"/>
</dbReference>
<reference evidence="9" key="1">
    <citation type="submission" date="2022-05" db="EMBL/GenBank/DDBJ databases">
        <authorList>
            <person name="Okamura Y."/>
        </authorList>
    </citation>
    <scope>NUCLEOTIDE SEQUENCE</scope>
</reference>
<dbReference type="CDD" id="cd20188">
    <property type="entry name" value="T-box_TBX2_3-like"/>
    <property type="match status" value="1"/>
</dbReference>